<dbReference type="CDD" id="cd02440">
    <property type="entry name" value="AdoMet_MTases"/>
    <property type="match status" value="1"/>
</dbReference>
<feature type="domain" description="Ribosomal RNA adenine methylase transferase N-terminal" evidence="9">
    <location>
        <begin position="28"/>
        <end position="194"/>
    </location>
</feature>
<dbReference type="InterPro" id="IPR011530">
    <property type="entry name" value="rRNA_adenine_dimethylase"/>
</dbReference>
<comment type="catalytic activity">
    <reaction evidence="7">
        <text>adenosine(1518)/adenosine(1519) in 16S rRNA + 4 S-adenosyl-L-methionine = N(6)-dimethyladenosine(1518)/N(6)-dimethyladenosine(1519) in 16S rRNA + 4 S-adenosyl-L-homocysteine + 4 H(+)</text>
        <dbReference type="Rhea" id="RHEA:19609"/>
        <dbReference type="Rhea" id="RHEA-COMP:10232"/>
        <dbReference type="Rhea" id="RHEA-COMP:10233"/>
        <dbReference type="ChEBI" id="CHEBI:15378"/>
        <dbReference type="ChEBI" id="CHEBI:57856"/>
        <dbReference type="ChEBI" id="CHEBI:59789"/>
        <dbReference type="ChEBI" id="CHEBI:74411"/>
        <dbReference type="ChEBI" id="CHEBI:74493"/>
        <dbReference type="EC" id="2.1.1.182"/>
    </reaction>
</comment>
<sequence length="266" mass="30813">MKTSELLKLYGIKLNKNLGQNFLSNISVAEKIVNIANVKDDDVILEIGAGAGTLTEALLKTGAFVYAVEIDLQLKDVLYRLKHYKNLHLIFDDILKLDLSFLPENFRCISNIPYSITGHVIKKILFSNFFDAYLMVQKEVGERLLSKPGDSNRGFLTVVVQSICEIKKVLNVSKSNFVPNPEIDSSVIFFKKKKESLKNENLELYWQFVSNCFRQKRKTLRNNLKTFLNKEQIELLEKEIDLTKRPEDISERDFLKMWKIVYKKPL</sequence>
<dbReference type="PROSITE" id="PS51689">
    <property type="entry name" value="SAM_RNA_A_N6_MT"/>
    <property type="match status" value="1"/>
</dbReference>
<evidence type="ECO:0000256" key="1">
    <source>
        <dbReference type="ARBA" id="ARBA00022490"/>
    </source>
</evidence>
<proteinExistence type="inferred from homology"/>
<evidence type="ECO:0000256" key="4">
    <source>
        <dbReference type="ARBA" id="ARBA00022679"/>
    </source>
</evidence>
<dbReference type="PROSITE" id="PS01131">
    <property type="entry name" value="RRNA_A_DIMETH"/>
    <property type="match status" value="1"/>
</dbReference>
<dbReference type="EMBL" id="CP071446">
    <property type="protein sequence ID" value="QTA37111.1"/>
    <property type="molecule type" value="Genomic_DNA"/>
</dbReference>
<reference evidence="10 11" key="1">
    <citation type="submission" date="2021-03" db="EMBL/GenBank/DDBJ databases">
        <title>Thermosipho ferrireducens sp.nov., an anaerobic thermophilic iron-reducing bacterium isolated from a deep-sea hydrothermal sulfide deposits.</title>
        <authorList>
            <person name="Zeng X."/>
            <person name="Chen Y."/>
            <person name="Shao Z."/>
        </authorList>
    </citation>
    <scope>NUCLEOTIDE SEQUENCE [LARGE SCALE GENOMIC DNA]</scope>
    <source>
        <strain evidence="10 11">JL129W03</strain>
    </source>
</reference>
<feature type="binding site" evidence="7 8">
    <location>
        <position position="69"/>
    </location>
    <ligand>
        <name>S-adenosyl-L-methionine</name>
        <dbReference type="ChEBI" id="CHEBI:59789"/>
    </ligand>
</feature>
<dbReference type="Gene3D" id="3.40.50.150">
    <property type="entry name" value="Vaccinia Virus protein VP39"/>
    <property type="match status" value="1"/>
</dbReference>
<feature type="binding site" evidence="7 8">
    <location>
        <position position="21"/>
    </location>
    <ligand>
        <name>S-adenosyl-L-methionine</name>
        <dbReference type="ChEBI" id="CHEBI:59789"/>
    </ligand>
</feature>
<feature type="binding site" evidence="7 8">
    <location>
        <position position="93"/>
    </location>
    <ligand>
        <name>S-adenosyl-L-methionine</name>
        <dbReference type="ChEBI" id="CHEBI:59789"/>
    </ligand>
</feature>
<dbReference type="PANTHER" id="PTHR11727">
    <property type="entry name" value="DIMETHYLADENOSINE TRANSFERASE"/>
    <property type="match status" value="1"/>
</dbReference>
<comment type="subcellular location">
    <subcellularLocation>
        <location evidence="7">Cytoplasm</location>
    </subcellularLocation>
</comment>
<comment type="similarity">
    <text evidence="7">Belongs to the class I-like SAM-binding methyltransferase superfamily. rRNA adenine N(6)-methyltransferase family. RsmA subfamily.</text>
</comment>
<feature type="binding site" evidence="7 8">
    <location>
        <position position="48"/>
    </location>
    <ligand>
        <name>S-adenosyl-L-methionine</name>
        <dbReference type="ChEBI" id="CHEBI:59789"/>
    </ligand>
</feature>
<evidence type="ECO:0000313" key="11">
    <source>
        <dbReference type="Proteomes" id="UP000671862"/>
    </source>
</evidence>
<dbReference type="InterPro" id="IPR020598">
    <property type="entry name" value="rRNA_Ade_methylase_Trfase_N"/>
</dbReference>
<protein>
    <recommendedName>
        <fullName evidence="7">Ribosomal RNA small subunit methyltransferase A</fullName>
        <ecNumber evidence="7">2.1.1.182</ecNumber>
    </recommendedName>
    <alternativeName>
        <fullName evidence="7">16S rRNA (adenine(1518)-N(6)/adenine(1519)-N(6))-dimethyltransferase</fullName>
    </alternativeName>
    <alternativeName>
        <fullName evidence="7">16S rRNA dimethyladenosine transferase</fullName>
    </alternativeName>
    <alternativeName>
        <fullName evidence="7">16S rRNA dimethylase</fullName>
    </alternativeName>
    <alternativeName>
        <fullName evidence="7">S-adenosylmethionine-6-N', N'-adenosyl(rRNA) dimethyltransferase</fullName>
    </alternativeName>
</protein>
<gene>
    <name evidence="7 10" type="primary">rsmA</name>
    <name evidence="7" type="synonym">ksgA</name>
    <name evidence="10" type="ORF">JYK00_04980</name>
</gene>
<name>A0ABX7S769_9BACT</name>
<dbReference type="NCBIfam" id="TIGR00755">
    <property type="entry name" value="ksgA"/>
    <property type="match status" value="1"/>
</dbReference>
<keyword evidence="11" id="KW-1185">Reference proteome</keyword>
<keyword evidence="2 7" id="KW-0698">rRNA processing</keyword>
<dbReference type="InterPro" id="IPR023165">
    <property type="entry name" value="rRNA_Ade_diMease-like_C"/>
</dbReference>
<keyword evidence="1 7" id="KW-0963">Cytoplasm</keyword>
<evidence type="ECO:0000313" key="10">
    <source>
        <dbReference type="EMBL" id="QTA37111.1"/>
    </source>
</evidence>
<keyword evidence="5 7" id="KW-0949">S-adenosyl-L-methionine</keyword>
<dbReference type="PANTHER" id="PTHR11727:SF7">
    <property type="entry name" value="DIMETHYLADENOSINE TRANSFERASE-RELATED"/>
    <property type="match status" value="1"/>
</dbReference>
<evidence type="ECO:0000256" key="6">
    <source>
        <dbReference type="ARBA" id="ARBA00022884"/>
    </source>
</evidence>
<dbReference type="Proteomes" id="UP000671862">
    <property type="component" value="Chromosome"/>
</dbReference>
<evidence type="ECO:0000256" key="7">
    <source>
        <dbReference type="HAMAP-Rule" id="MF_00607"/>
    </source>
</evidence>
<organism evidence="10 11">
    <name type="scientific">Thermosipho ferrireducens</name>
    <dbReference type="NCBI Taxonomy" id="2571116"/>
    <lineage>
        <taxon>Bacteria</taxon>
        <taxon>Thermotogati</taxon>
        <taxon>Thermotogota</taxon>
        <taxon>Thermotogae</taxon>
        <taxon>Thermotogales</taxon>
        <taxon>Fervidobacteriaceae</taxon>
        <taxon>Thermosipho</taxon>
    </lineage>
</organism>
<evidence type="ECO:0000256" key="2">
    <source>
        <dbReference type="ARBA" id="ARBA00022552"/>
    </source>
</evidence>
<dbReference type="GO" id="GO:0052908">
    <property type="term" value="F:16S rRNA (adenine(1518)-N(6)/adenine(1519)-N(6))-dimethyltransferase activity"/>
    <property type="evidence" value="ECO:0007669"/>
    <property type="project" value="UniProtKB-EC"/>
</dbReference>
<evidence type="ECO:0000256" key="8">
    <source>
        <dbReference type="PROSITE-ProRule" id="PRU01026"/>
    </source>
</evidence>
<dbReference type="SUPFAM" id="SSF53335">
    <property type="entry name" value="S-adenosyl-L-methionine-dependent methyltransferases"/>
    <property type="match status" value="1"/>
</dbReference>
<comment type="function">
    <text evidence="7">Specifically dimethylates two adjacent adenosines (A1518 and A1519) in the loop of a conserved hairpin near the 3'-end of 16S rRNA in the 30S particle. May play a critical role in biogenesis of 30S subunits.</text>
</comment>
<dbReference type="Pfam" id="PF00398">
    <property type="entry name" value="RrnaAD"/>
    <property type="match status" value="1"/>
</dbReference>
<feature type="binding site" evidence="7 8">
    <location>
        <position position="23"/>
    </location>
    <ligand>
        <name>S-adenosyl-L-methionine</name>
        <dbReference type="ChEBI" id="CHEBI:59789"/>
    </ligand>
</feature>
<dbReference type="SMART" id="SM00650">
    <property type="entry name" value="rADc"/>
    <property type="match status" value="1"/>
</dbReference>
<dbReference type="InterPro" id="IPR020596">
    <property type="entry name" value="rRNA_Ade_Mease_Trfase_CS"/>
</dbReference>
<keyword evidence="3 7" id="KW-0489">Methyltransferase</keyword>
<keyword evidence="6 7" id="KW-0694">RNA-binding</keyword>
<dbReference type="RefSeq" id="WP_207565834.1">
    <property type="nucleotide sequence ID" value="NZ_CP071446.1"/>
</dbReference>
<dbReference type="EC" id="2.1.1.182" evidence="7"/>
<evidence type="ECO:0000256" key="3">
    <source>
        <dbReference type="ARBA" id="ARBA00022603"/>
    </source>
</evidence>
<feature type="binding site" evidence="7 8">
    <location>
        <position position="111"/>
    </location>
    <ligand>
        <name>S-adenosyl-L-methionine</name>
        <dbReference type="ChEBI" id="CHEBI:59789"/>
    </ligand>
</feature>
<dbReference type="HAMAP" id="MF_00607">
    <property type="entry name" value="16SrRNA_methyltr_A"/>
    <property type="match status" value="1"/>
</dbReference>
<dbReference type="InterPro" id="IPR029063">
    <property type="entry name" value="SAM-dependent_MTases_sf"/>
</dbReference>
<dbReference type="InterPro" id="IPR001737">
    <property type="entry name" value="KsgA/Erm"/>
</dbReference>
<evidence type="ECO:0000259" key="9">
    <source>
        <dbReference type="SMART" id="SM00650"/>
    </source>
</evidence>
<evidence type="ECO:0000256" key="5">
    <source>
        <dbReference type="ARBA" id="ARBA00022691"/>
    </source>
</evidence>
<keyword evidence="4 7" id="KW-0808">Transferase</keyword>
<dbReference type="Gene3D" id="1.10.8.100">
    <property type="entry name" value="Ribosomal RNA adenine dimethylase-like, domain 2"/>
    <property type="match status" value="1"/>
</dbReference>
<accession>A0ABX7S769</accession>